<gene>
    <name evidence="2" type="ORF">SAMN05216302_101710</name>
</gene>
<evidence type="ECO:0000313" key="3">
    <source>
        <dbReference type="Proteomes" id="UP000199533"/>
    </source>
</evidence>
<dbReference type="GO" id="GO:0016646">
    <property type="term" value="F:oxidoreductase activity, acting on the CH-NH group of donors, NAD or NADP as acceptor"/>
    <property type="evidence" value="ECO:0007669"/>
    <property type="project" value="UniProtKB-ARBA"/>
</dbReference>
<evidence type="ECO:0000313" key="2">
    <source>
        <dbReference type="EMBL" id="SFK83525.1"/>
    </source>
</evidence>
<dbReference type="EMBL" id="FOSP01000017">
    <property type="protein sequence ID" value="SFK83525.1"/>
    <property type="molecule type" value="Genomic_DNA"/>
</dbReference>
<dbReference type="STRING" id="52441.SAMN05216302_101710"/>
<dbReference type="PANTHER" id="PTHR43241">
    <property type="entry name" value="FLAVIN REDUCTASE DOMAIN PROTEIN"/>
    <property type="match status" value="1"/>
</dbReference>
<keyword evidence="3" id="KW-1185">Reference proteome</keyword>
<name>A0A1I4CRG8_9PROT</name>
<protein>
    <submittedName>
        <fullName evidence="2">NADH-FMN oxidoreductase RutF, flavin reductase (DIM6/NTAB) family</fullName>
    </submittedName>
</protein>
<feature type="domain" description="Flavin reductase like" evidence="1">
    <location>
        <begin position="20"/>
        <end position="152"/>
    </location>
</feature>
<dbReference type="OrthoDB" id="9792858at2"/>
<dbReference type="GO" id="GO:0010181">
    <property type="term" value="F:FMN binding"/>
    <property type="evidence" value="ECO:0007669"/>
    <property type="project" value="InterPro"/>
</dbReference>
<dbReference type="Gene3D" id="2.30.110.10">
    <property type="entry name" value="Electron Transport, Fmn-binding Protein, Chain A"/>
    <property type="match status" value="1"/>
</dbReference>
<dbReference type="InterPro" id="IPR012349">
    <property type="entry name" value="Split_barrel_FMN-bd"/>
</dbReference>
<dbReference type="Proteomes" id="UP000199533">
    <property type="component" value="Unassembled WGS sequence"/>
</dbReference>
<dbReference type="RefSeq" id="WP_090700206.1">
    <property type="nucleotide sequence ID" value="NZ_FOSP01000017.1"/>
</dbReference>
<dbReference type="PANTHER" id="PTHR43241:SF1">
    <property type="entry name" value="FLAVIN REDUCTASE LIKE DOMAIN-CONTAINING PROTEIN"/>
    <property type="match status" value="1"/>
</dbReference>
<dbReference type="InterPro" id="IPR002563">
    <property type="entry name" value="Flavin_Rdtase-like_dom"/>
</dbReference>
<reference evidence="3" key="1">
    <citation type="submission" date="2016-10" db="EMBL/GenBank/DDBJ databases">
        <authorList>
            <person name="Varghese N."/>
            <person name="Submissions S."/>
        </authorList>
    </citation>
    <scope>NUCLEOTIDE SEQUENCE [LARGE SCALE GENOMIC DNA]</scope>
    <source>
        <strain evidence="3">Nm69</strain>
    </source>
</reference>
<evidence type="ECO:0000259" key="1">
    <source>
        <dbReference type="Pfam" id="PF01613"/>
    </source>
</evidence>
<accession>A0A1I4CRG8</accession>
<sequence>MTTTKLDSSTSIWEHFFSVYPLVLIGSRDPGGSYDLAPKHMAMPVSWNNHFGFVCAPHHRTYQNIRDRHEFTVSYPRPSQIVLTSLAADPRTEDDTKPALKVLPTFKAESIDGVFIKDAYLFLECRLEKIVDNIGGNNLIIGEVVAAQVDDEFIRIVERDDQELIHASPLLAYLYPGRFAKIEQSFSFPFPKGFSR</sequence>
<dbReference type="SUPFAM" id="SSF50475">
    <property type="entry name" value="FMN-binding split barrel"/>
    <property type="match status" value="1"/>
</dbReference>
<proteinExistence type="predicted"/>
<organism evidence="2 3">
    <name type="scientific">Nitrosomonas aestuarii</name>
    <dbReference type="NCBI Taxonomy" id="52441"/>
    <lineage>
        <taxon>Bacteria</taxon>
        <taxon>Pseudomonadati</taxon>
        <taxon>Pseudomonadota</taxon>
        <taxon>Betaproteobacteria</taxon>
        <taxon>Nitrosomonadales</taxon>
        <taxon>Nitrosomonadaceae</taxon>
        <taxon>Nitrosomonas</taxon>
    </lineage>
</organism>
<dbReference type="AlphaFoldDB" id="A0A1I4CRG8"/>
<dbReference type="InterPro" id="IPR053310">
    <property type="entry name" value="Flavoredoxin-like"/>
</dbReference>
<dbReference type="Pfam" id="PF01613">
    <property type="entry name" value="Flavin_Reduct"/>
    <property type="match status" value="1"/>
</dbReference>